<dbReference type="GO" id="GO:0009927">
    <property type="term" value="F:histidine phosphotransfer kinase activity"/>
    <property type="evidence" value="ECO:0007669"/>
    <property type="project" value="TreeGrafter"/>
</dbReference>
<dbReference type="GO" id="GO:0005524">
    <property type="term" value="F:ATP binding"/>
    <property type="evidence" value="ECO:0007669"/>
    <property type="project" value="UniProtKB-KW"/>
</dbReference>
<dbReference type="PRINTS" id="PR00344">
    <property type="entry name" value="BCTRLSENSOR"/>
</dbReference>
<dbReference type="SUPFAM" id="SSF158472">
    <property type="entry name" value="HAMP domain-like"/>
    <property type="match status" value="1"/>
</dbReference>
<dbReference type="FunFam" id="1.10.287.130:FF:000001">
    <property type="entry name" value="Two-component sensor histidine kinase"/>
    <property type="match status" value="1"/>
</dbReference>
<dbReference type="InterPro" id="IPR003661">
    <property type="entry name" value="HisK_dim/P_dom"/>
</dbReference>
<dbReference type="CDD" id="cd06225">
    <property type="entry name" value="HAMP"/>
    <property type="match status" value="1"/>
</dbReference>
<evidence type="ECO:0000256" key="6">
    <source>
        <dbReference type="ARBA" id="ARBA00022679"/>
    </source>
</evidence>
<dbReference type="InterPro" id="IPR011006">
    <property type="entry name" value="CheY-like_superfamily"/>
</dbReference>
<dbReference type="CDD" id="cd00082">
    <property type="entry name" value="HisKA"/>
    <property type="match status" value="1"/>
</dbReference>
<dbReference type="Pfam" id="PF00072">
    <property type="entry name" value="Response_reg"/>
    <property type="match status" value="1"/>
</dbReference>
<dbReference type="PROSITE" id="PS50110">
    <property type="entry name" value="RESPONSE_REGULATORY"/>
    <property type="match status" value="1"/>
</dbReference>
<feature type="domain" description="PAS" evidence="17">
    <location>
        <begin position="491"/>
        <end position="530"/>
    </location>
</feature>
<dbReference type="CDD" id="cd00075">
    <property type="entry name" value="HATPase"/>
    <property type="match status" value="1"/>
</dbReference>
<evidence type="ECO:0000256" key="5">
    <source>
        <dbReference type="ARBA" id="ARBA00022553"/>
    </source>
</evidence>
<evidence type="ECO:0000259" key="17">
    <source>
        <dbReference type="PROSITE" id="PS50112"/>
    </source>
</evidence>
<evidence type="ECO:0000256" key="10">
    <source>
        <dbReference type="ARBA" id="ARBA00023012"/>
    </source>
</evidence>
<keyword evidence="9" id="KW-0067">ATP-binding</keyword>
<dbReference type="InterPro" id="IPR004358">
    <property type="entry name" value="Sig_transdc_His_kin-like_C"/>
</dbReference>
<dbReference type="EMBL" id="JACXJA010000020">
    <property type="protein sequence ID" value="MBD2863491.1"/>
    <property type="molecule type" value="Genomic_DNA"/>
</dbReference>
<comment type="subcellular location">
    <subcellularLocation>
        <location evidence="2">Cell membrane</location>
        <topology evidence="2">Multi-pass membrane protein</topology>
    </subcellularLocation>
</comment>
<evidence type="ECO:0000259" key="16">
    <source>
        <dbReference type="PROSITE" id="PS50110"/>
    </source>
</evidence>
<keyword evidence="7" id="KW-0547">Nucleotide-binding</keyword>
<evidence type="ECO:0000256" key="13">
    <source>
        <dbReference type="SAM" id="Coils"/>
    </source>
</evidence>
<dbReference type="InterPro" id="IPR005467">
    <property type="entry name" value="His_kinase_dom"/>
</dbReference>
<evidence type="ECO:0000259" key="18">
    <source>
        <dbReference type="PROSITE" id="PS50885"/>
    </source>
</evidence>
<keyword evidence="10" id="KW-0902">Two-component regulatory system</keyword>
<gene>
    <name evidence="19" type="ORF">IDH45_15970</name>
</gene>
<sequence length="1012" mass="114953">MIPLPSKSVASKVSLLIVLVMTLFAAVVLSAGLLMNNHITGTREKLELELQDQALVEKLHSESQAVVSDLRAYLAFGREQFLNEFLHRQQTFGEMLDQVSGRFQSRDYGEKYTDSWDAIREAWSNYRNSSAIVIELKKNGDMEKIEQMSSTTTTGSVTEMSRNFNTILAAQTESVERWLDDNRRRTDLLILLPLFAVAGAAAAGLLLVIYLRSSVISPIIRADRAVNQIAGGEYVELAVSSRHDELGRLERGINIMSRELKQRHDALQESNKELIDQRDLLEAQNEEISAQQIEQQEMLFKLTDRERELELISSYQEKLAGHVEMRAFLDHSVTALLQALHQDSAVLIAPNPETSEYDVIYAYGYPEGAVPASFKELFGPSRRTLAEKQPLYRNRPLDSDERGIHGGYAYARDQYYPLLDEQSSPIGLLLLTAYGANEENDTQHRLAYGLVRQFALAFTAQMTNEERRKQAYLLEELNEELSQERDGLQQQRDLVRRIVESIHEGMVMCDRNGRIVFSNERMNEMFGFDRFAGSSVLDFCRYLEAGMPGKTRLCDFTEAVMNGSMDELQERFTISREDGRERHYELYVNAIPDPVEHTPSYLFVFRDRTSEEMADEMKNEFISIVSHELRTPLATVLGFMEILLHRDIAKEKQKKYMETIYKEANRLSNLINDFLDLQRMESGKQTYQMVPANLSAIVRDVAEQWQGKHNHRAELHIEPDVFVTADIDRMTQVMHNLISNAVKYSPDADKIVVKLRKDEEHAVVEVRDFGLGIPEDAKEKLFSKFYRVDNSDRRQIGGTGLGLAIVKEIVDSHNGTLSFDSELGQGSTFRVRLRTYSVSGLGGKVVIIEDDENLSKLIAVAFEKLQSPTVRIRSAEDAILSLRDTSDRAPLLCIVDIQLEGAKSGWDFITELLQHPVYSGTPVIVSTVLEPPKHFLETETGKFLRKPFTIDRLLELASGLMERTPHQASVVFPVQDEAAVAAALEQKGLRVADLKINRDTIEVEVKKHDRDE</sequence>
<comment type="catalytic activity">
    <reaction evidence="1">
        <text>ATP + protein L-histidine = ADP + protein N-phospho-L-histidine.</text>
        <dbReference type="EC" id="2.7.13.3"/>
    </reaction>
</comment>
<evidence type="ECO:0000256" key="4">
    <source>
        <dbReference type="ARBA" id="ARBA00022475"/>
    </source>
</evidence>
<keyword evidence="8" id="KW-0418">Kinase</keyword>
<keyword evidence="14" id="KW-1133">Transmembrane helix</keyword>
<dbReference type="PROSITE" id="PS50112">
    <property type="entry name" value="PAS"/>
    <property type="match status" value="1"/>
</dbReference>
<dbReference type="SUPFAM" id="SSF52172">
    <property type="entry name" value="CheY-like"/>
    <property type="match status" value="1"/>
</dbReference>
<feature type="coiled-coil region" evidence="13">
    <location>
        <begin position="471"/>
        <end position="498"/>
    </location>
</feature>
<evidence type="ECO:0000256" key="9">
    <source>
        <dbReference type="ARBA" id="ARBA00022840"/>
    </source>
</evidence>
<dbReference type="EC" id="2.7.13.3" evidence="3"/>
<dbReference type="Gene3D" id="3.30.450.20">
    <property type="entry name" value="PAS domain"/>
    <property type="match status" value="1"/>
</dbReference>
<dbReference type="Pfam" id="PF13426">
    <property type="entry name" value="PAS_9"/>
    <property type="match status" value="1"/>
</dbReference>
<feature type="domain" description="Response regulatory" evidence="16">
    <location>
        <begin position="844"/>
        <end position="961"/>
    </location>
</feature>
<feature type="domain" description="Histidine kinase" evidence="15">
    <location>
        <begin position="624"/>
        <end position="837"/>
    </location>
</feature>
<dbReference type="InterPro" id="IPR036890">
    <property type="entry name" value="HATPase_C_sf"/>
</dbReference>
<protein>
    <recommendedName>
        <fullName evidence="3">histidine kinase</fullName>
        <ecNumber evidence="3">2.7.13.3</ecNumber>
    </recommendedName>
</protein>
<keyword evidence="13" id="KW-0175">Coiled coil</keyword>
<keyword evidence="6" id="KW-0808">Transferase</keyword>
<keyword evidence="20" id="KW-1185">Reference proteome</keyword>
<feature type="modified residue" description="4-aspartylphosphate" evidence="12">
    <location>
        <position position="896"/>
    </location>
</feature>
<dbReference type="SUPFAM" id="SSF55785">
    <property type="entry name" value="PYP-like sensor domain (PAS domain)"/>
    <property type="match status" value="1"/>
</dbReference>
<dbReference type="PANTHER" id="PTHR43047">
    <property type="entry name" value="TWO-COMPONENT HISTIDINE PROTEIN KINASE"/>
    <property type="match status" value="1"/>
</dbReference>
<dbReference type="InterPro" id="IPR035965">
    <property type="entry name" value="PAS-like_dom_sf"/>
</dbReference>
<proteinExistence type="predicted"/>
<dbReference type="Gene3D" id="6.10.340.10">
    <property type="match status" value="1"/>
</dbReference>
<dbReference type="SUPFAM" id="SSF55781">
    <property type="entry name" value="GAF domain-like"/>
    <property type="match status" value="1"/>
</dbReference>
<dbReference type="Gene3D" id="3.40.50.2300">
    <property type="match status" value="1"/>
</dbReference>
<name>A0A927GZY8_9BACL</name>
<keyword evidence="11 14" id="KW-0472">Membrane</keyword>
<organism evidence="19 20">
    <name type="scientific">Paenibacillus oceani</name>
    <dbReference type="NCBI Taxonomy" id="2772510"/>
    <lineage>
        <taxon>Bacteria</taxon>
        <taxon>Bacillati</taxon>
        <taxon>Bacillota</taxon>
        <taxon>Bacilli</taxon>
        <taxon>Bacillales</taxon>
        <taxon>Paenibacillaceae</taxon>
        <taxon>Paenibacillus</taxon>
    </lineage>
</organism>
<evidence type="ECO:0000313" key="20">
    <source>
        <dbReference type="Proteomes" id="UP000639396"/>
    </source>
</evidence>
<evidence type="ECO:0000256" key="3">
    <source>
        <dbReference type="ARBA" id="ARBA00012438"/>
    </source>
</evidence>
<dbReference type="InterPro" id="IPR003594">
    <property type="entry name" value="HATPase_dom"/>
</dbReference>
<keyword evidence="14" id="KW-0812">Transmembrane</keyword>
<accession>A0A927GZY8</accession>
<dbReference type="PROSITE" id="PS50885">
    <property type="entry name" value="HAMP"/>
    <property type="match status" value="1"/>
</dbReference>
<dbReference type="Gene3D" id="1.10.287.130">
    <property type="match status" value="1"/>
</dbReference>
<dbReference type="InterPro" id="IPR003660">
    <property type="entry name" value="HAMP_dom"/>
</dbReference>
<evidence type="ECO:0000256" key="14">
    <source>
        <dbReference type="SAM" id="Phobius"/>
    </source>
</evidence>
<keyword evidence="4" id="KW-1003">Cell membrane</keyword>
<dbReference type="GO" id="GO:0000155">
    <property type="term" value="F:phosphorelay sensor kinase activity"/>
    <property type="evidence" value="ECO:0007669"/>
    <property type="project" value="InterPro"/>
</dbReference>
<feature type="coiled-coil region" evidence="13">
    <location>
        <begin position="257"/>
        <end position="291"/>
    </location>
</feature>
<evidence type="ECO:0000256" key="7">
    <source>
        <dbReference type="ARBA" id="ARBA00022741"/>
    </source>
</evidence>
<dbReference type="NCBIfam" id="TIGR00229">
    <property type="entry name" value="sensory_box"/>
    <property type="match status" value="1"/>
</dbReference>
<dbReference type="Pfam" id="PF00512">
    <property type="entry name" value="HisKA"/>
    <property type="match status" value="1"/>
</dbReference>
<comment type="caution">
    <text evidence="19">The sequence shown here is derived from an EMBL/GenBank/DDBJ whole genome shotgun (WGS) entry which is preliminary data.</text>
</comment>
<feature type="domain" description="HAMP" evidence="18">
    <location>
        <begin position="213"/>
        <end position="265"/>
    </location>
</feature>
<dbReference type="InterPro" id="IPR036097">
    <property type="entry name" value="HisK_dim/P_sf"/>
</dbReference>
<dbReference type="Gene3D" id="3.30.565.10">
    <property type="entry name" value="Histidine kinase-like ATPase, C-terminal domain"/>
    <property type="match status" value="1"/>
</dbReference>
<dbReference type="PANTHER" id="PTHR43047:SF72">
    <property type="entry name" value="OSMOSENSING HISTIDINE PROTEIN KINASE SLN1"/>
    <property type="match status" value="1"/>
</dbReference>
<dbReference type="InterPro" id="IPR001789">
    <property type="entry name" value="Sig_transdc_resp-reg_receiver"/>
</dbReference>
<evidence type="ECO:0000259" key="15">
    <source>
        <dbReference type="PROSITE" id="PS50109"/>
    </source>
</evidence>
<dbReference type="CDD" id="cd00130">
    <property type="entry name" value="PAS"/>
    <property type="match status" value="1"/>
</dbReference>
<evidence type="ECO:0000256" key="11">
    <source>
        <dbReference type="ARBA" id="ARBA00023136"/>
    </source>
</evidence>
<dbReference type="FunFam" id="3.30.565.10:FF:000006">
    <property type="entry name" value="Sensor histidine kinase WalK"/>
    <property type="match status" value="1"/>
</dbReference>
<evidence type="ECO:0000256" key="2">
    <source>
        <dbReference type="ARBA" id="ARBA00004651"/>
    </source>
</evidence>
<dbReference type="RefSeq" id="WP_190929122.1">
    <property type="nucleotide sequence ID" value="NZ_JACXJA010000020.1"/>
</dbReference>
<dbReference type="SMART" id="SM00304">
    <property type="entry name" value="HAMP"/>
    <property type="match status" value="1"/>
</dbReference>
<dbReference type="InterPro" id="IPR000014">
    <property type="entry name" value="PAS"/>
</dbReference>
<dbReference type="AlphaFoldDB" id="A0A927GZY8"/>
<evidence type="ECO:0000256" key="8">
    <source>
        <dbReference type="ARBA" id="ARBA00022777"/>
    </source>
</evidence>
<dbReference type="SMART" id="SM00448">
    <property type="entry name" value="REC"/>
    <property type="match status" value="1"/>
</dbReference>
<dbReference type="SUPFAM" id="SSF55874">
    <property type="entry name" value="ATPase domain of HSP90 chaperone/DNA topoisomerase II/histidine kinase"/>
    <property type="match status" value="1"/>
</dbReference>
<dbReference type="PROSITE" id="PS50109">
    <property type="entry name" value="HIS_KIN"/>
    <property type="match status" value="1"/>
</dbReference>
<keyword evidence="5 12" id="KW-0597">Phosphoprotein</keyword>
<feature type="transmembrane region" description="Helical" evidence="14">
    <location>
        <begin position="188"/>
        <end position="211"/>
    </location>
</feature>
<evidence type="ECO:0000313" key="19">
    <source>
        <dbReference type="EMBL" id="MBD2863491.1"/>
    </source>
</evidence>
<evidence type="ECO:0000256" key="12">
    <source>
        <dbReference type="PROSITE-ProRule" id="PRU00169"/>
    </source>
</evidence>
<dbReference type="SMART" id="SM00388">
    <property type="entry name" value="HisKA"/>
    <property type="match status" value="1"/>
</dbReference>
<feature type="transmembrane region" description="Helical" evidence="14">
    <location>
        <begin position="13"/>
        <end position="35"/>
    </location>
</feature>
<dbReference type="SUPFAM" id="SSF47384">
    <property type="entry name" value="Homodimeric domain of signal transducing histidine kinase"/>
    <property type="match status" value="1"/>
</dbReference>
<dbReference type="Proteomes" id="UP000639396">
    <property type="component" value="Unassembled WGS sequence"/>
</dbReference>
<evidence type="ECO:0000256" key="1">
    <source>
        <dbReference type="ARBA" id="ARBA00000085"/>
    </source>
</evidence>
<reference evidence="19" key="1">
    <citation type="submission" date="2020-09" db="EMBL/GenBank/DDBJ databases">
        <title>A novel bacterium of genus Paenibacillus, isolated from South China Sea.</title>
        <authorList>
            <person name="Huang H."/>
            <person name="Mo K."/>
            <person name="Hu Y."/>
        </authorList>
    </citation>
    <scope>NUCLEOTIDE SEQUENCE</scope>
    <source>
        <strain evidence="19">IB182363</strain>
    </source>
</reference>
<dbReference type="GO" id="GO:0005886">
    <property type="term" value="C:plasma membrane"/>
    <property type="evidence" value="ECO:0007669"/>
    <property type="project" value="UniProtKB-SubCell"/>
</dbReference>
<dbReference type="Pfam" id="PF02518">
    <property type="entry name" value="HATPase_c"/>
    <property type="match status" value="1"/>
</dbReference>
<dbReference type="SMART" id="SM00387">
    <property type="entry name" value="HATPase_c"/>
    <property type="match status" value="1"/>
</dbReference>